<dbReference type="KEGG" id="git:C6V83_04700"/>
<dbReference type="EMBL" id="CP027433">
    <property type="protein sequence ID" value="AVL99680.1"/>
    <property type="molecule type" value="Genomic_DNA"/>
</dbReference>
<sequence length="798" mass="84310">MPAAEPFGKLAIRLPVQASRICRVTPDRPLRGLAETLADRSDEQLTRLLAARPDLASPPPRGSAILAHRALSASSLSLAGDDLDLAGVAVLEAFLDAGDGNSRHDLIGPVTREDVVARLGRRLKRAEVDARLSEFEARGLIWDSGAGTGKKTAWVAGIHLSAALPWRGHQLLGPLATAAPDEIRALLDGLDERPRELLATLAAGPPLGRSRDAAPDADPAAPVPRLLAAGLLLRIDEQTVELTPMAGQLLRGEPALETASLAAPALSAGSGRFSAGDVDAAGAGEALELLRHAAELLDVLGRTPAATLKSGGLGVRELRRLAKATGLTVTRVGLLVEVLAAHRLVDAGLPDPEPADWNGEEAFAPTAAVDAWLHTTPERRWYSLAAAWLDVPRRPWQIGDTDRDGNTLAALSSDLFDASAPLTRRQVLAPLLDVPPAAPVEVDALAATLAWRHPRQLRRWTRRFVGETLREARELGMVAHGCLTGPARLLLQSGPDDEADAAAVLAAMNRALPVPVDHFLVQADLTLMVPGPMTPDLAEQVTAIADLESGGAASVYRISEDSLRRALDTGRSGSEIVALLESRSRTPVPQSLTYLVEDVARRHGSLRVGVASSFVRCEDPALLAAVLSSDAAAEVSLRALASTVAVSPAALREVVEALRRHGFAPAGEDSTGTLVDLRSRGSRVPVRAATVRPRSRRARIAPGQLETVVSRLRAADRAEEAPRGQVRVSGGGESASALIQLALRTGRPVRLGYVDAHGAASRHVVRPRALHAGHLLGATDADPDARFSLHRITNLELL</sequence>
<dbReference type="OrthoDB" id="3415124at2"/>
<protein>
    <recommendedName>
        <fullName evidence="1">Helicase XPB/Ssl2 N-terminal domain-containing protein</fullName>
    </recommendedName>
</protein>
<name>A0A2S0KDG2_9ACTN</name>
<organism evidence="2 3">
    <name type="scientific">Gordonia iterans</name>
    <dbReference type="NCBI Taxonomy" id="1004901"/>
    <lineage>
        <taxon>Bacteria</taxon>
        <taxon>Bacillati</taxon>
        <taxon>Actinomycetota</taxon>
        <taxon>Actinomycetes</taxon>
        <taxon>Mycobacteriales</taxon>
        <taxon>Gordoniaceae</taxon>
        <taxon>Gordonia</taxon>
    </lineage>
</organism>
<evidence type="ECO:0000259" key="1">
    <source>
        <dbReference type="Pfam" id="PF13625"/>
    </source>
</evidence>
<proteinExistence type="predicted"/>
<dbReference type="InterPro" id="IPR032830">
    <property type="entry name" value="XPB/Ssl2_N"/>
</dbReference>
<evidence type="ECO:0000313" key="3">
    <source>
        <dbReference type="Proteomes" id="UP000239814"/>
    </source>
</evidence>
<accession>A0A2S0KDG2</accession>
<dbReference type="AlphaFoldDB" id="A0A2S0KDG2"/>
<evidence type="ECO:0000313" key="2">
    <source>
        <dbReference type="EMBL" id="AVL99680.1"/>
    </source>
</evidence>
<keyword evidence="3" id="KW-1185">Reference proteome</keyword>
<gene>
    <name evidence="2" type="ORF">C6V83_04700</name>
</gene>
<dbReference type="Proteomes" id="UP000239814">
    <property type="component" value="Chromosome"/>
</dbReference>
<dbReference type="Pfam" id="PF13625">
    <property type="entry name" value="Helicase_C_3"/>
    <property type="match status" value="1"/>
</dbReference>
<reference evidence="2 3" key="1">
    <citation type="submission" date="2018-03" db="EMBL/GenBank/DDBJ databases">
        <title>Characteristics and genome of n-alkane degrading marine bacteria Gordonia iterans isolated from crude oil contaminated in Tae-an, South Korea.</title>
        <authorList>
            <person name="Lee S.-S."/>
            <person name="Kim H."/>
        </authorList>
    </citation>
    <scope>NUCLEOTIDE SEQUENCE [LARGE SCALE GENOMIC DNA]</scope>
    <source>
        <strain evidence="2 3">Co17</strain>
    </source>
</reference>
<feature type="domain" description="Helicase XPB/Ssl2 N-terminal" evidence="1">
    <location>
        <begin position="519"/>
        <end position="641"/>
    </location>
</feature>